<feature type="coiled-coil region" evidence="7">
    <location>
        <begin position="371"/>
        <end position="429"/>
    </location>
</feature>
<evidence type="ECO:0000256" key="7">
    <source>
        <dbReference type="SAM" id="Coils"/>
    </source>
</evidence>
<organism evidence="11">
    <name type="scientific">Percolomonas cosmopolitus</name>
    <dbReference type="NCBI Taxonomy" id="63605"/>
    <lineage>
        <taxon>Eukaryota</taxon>
        <taxon>Discoba</taxon>
        <taxon>Heterolobosea</taxon>
        <taxon>Tetramitia</taxon>
        <taxon>Eutetramitia</taxon>
        <taxon>Percolomonadidae</taxon>
        <taxon>Percolomonas</taxon>
    </lineage>
</organism>
<dbReference type="InterPro" id="IPR018368">
    <property type="entry name" value="ClpA/B_CS1"/>
</dbReference>
<dbReference type="FunFam" id="3.40.50.300:FF:000120">
    <property type="entry name" value="ATP-dependent chaperone ClpB"/>
    <property type="match status" value="1"/>
</dbReference>
<gene>
    <name evidence="11" type="ORF">PCOS0759_LOCUS9430</name>
</gene>
<evidence type="ECO:0000256" key="4">
    <source>
        <dbReference type="ARBA" id="ARBA00022840"/>
    </source>
</evidence>
<evidence type="ECO:0000256" key="5">
    <source>
        <dbReference type="ARBA" id="ARBA00023186"/>
    </source>
</evidence>
<dbReference type="Pfam" id="PF17871">
    <property type="entry name" value="AAA_lid_9"/>
    <property type="match status" value="1"/>
</dbReference>
<evidence type="ECO:0000256" key="6">
    <source>
        <dbReference type="RuleBase" id="RU004432"/>
    </source>
</evidence>
<keyword evidence="7" id="KW-0175">Coiled coil</keyword>
<feature type="compositionally biased region" description="Acidic residues" evidence="8">
    <location>
        <begin position="811"/>
        <end position="822"/>
    </location>
</feature>
<evidence type="ECO:0000256" key="8">
    <source>
        <dbReference type="SAM" id="MobiDB-lite"/>
    </source>
</evidence>
<dbReference type="InterPro" id="IPR041546">
    <property type="entry name" value="ClpA/ClpB_AAA_lid"/>
</dbReference>
<dbReference type="FunFam" id="3.40.50.300:FF:000025">
    <property type="entry name" value="ATP-dependent Clp protease subunit"/>
    <property type="match status" value="1"/>
</dbReference>
<dbReference type="InterPro" id="IPR003959">
    <property type="entry name" value="ATPase_AAA_core"/>
</dbReference>
<dbReference type="AlphaFoldDB" id="A0A7S1KU60"/>
<feature type="region of interest" description="Disordered" evidence="8">
    <location>
        <begin position="798"/>
        <end position="830"/>
    </location>
</feature>
<dbReference type="InterPro" id="IPR028299">
    <property type="entry name" value="ClpA/B_CS2"/>
</dbReference>
<comment type="similarity">
    <text evidence="1 6">Belongs to the ClpA/ClpB family.</text>
</comment>
<dbReference type="Gene3D" id="1.10.8.60">
    <property type="match status" value="1"/>
</dbReference>
<dbReference type="CDD" id="cd00009">
    <property type="entry name" value="AAA"/>
    <property type="match status" value="1"/>
</dbReference>
<evidence type="ECO:0000256" key="2">
    <source>
        <dbReference type="ARBA" id="ARBA00022737"/>
    </source>
</evidence>
<dbReference type="FunFam" id="3.40.50.300:FF:000010">
    <property type="entry name" value="Chaperone clpB 1, putative"/>
    <property type="match status" value="1"/>
</dbReference>
<dbReference type="PROSITE" id="PS00871">
    <property type="entry name" value="CLPAB_2"/>
    <property type="match status" value="1"/>
</dbReference>
<evidence type="ECO:0000256" key="3">
    <source>
        <dbReference type="ARBA" id="ARBA00022741"/>
    </source>
</evidence>
<keyword evidence="4 6" id="KW-0067">ATP-binding</keyword>
<evidence type="ECO:0000259" key="10">
    <source>
        <dbReference type="SMART" id="SM01086"/>
    </source>
</evidence>
<feature type="compositionally biased region" description="Gly residues" evidence="8">
    <location>
        <begin position="59"/>
        <end position="82"/>
    </location>
</feature>
<dbReference type="PANTHER" id="PTHR11638:SF176">
    <property type="entry name" value="HEAT SHOCK PROTEIN 78, MITOCHONDRIAL"/>
    <property type="match status" value="1"/>
</dbReference>
<dbReference type="GO" id="GO:0005737">
    <property type="term" value="C:cytoplasm"/>
    <property type="evidence" value="ECO:0007669"/>
    <property type="project" value="TreeGrafter"/>
</dbReference>
<dbReference type="InterPro" id="IPR050130">
    <property type="entry name" value="ClpA_ClpB"/>
</dbReference>
<dbReference type="PANTHER" id="PTHR11638">
    <property type="entry name" value="ATP-DEPENDENT CLP PROTEASE"/>
    <property type="match status" value="1"/>
</dbReference>
<protein>
    <submittedName>
        <fullName evidence="11">Uncharacterized protein</fullName>
    </submittedName>
</protein>
<dbReference type="PROSITE" id="PS00870">
    <property type="entry name" value="CLPAB_1"/>
    <property type="match status" value="1"/>
</dbReference>
<proteinExistence type="inferred from homology"/>
<dbReference type="GO" id="GO:0016887">
    <property type="term" value="F:ATP hydrolysis activity"/>
    <property type="evidence" value="ECO:0007669"/>
    <property type="project" value="InterPro"/>
</dbReference>
<keyword evidence="5 6" id="KW-0143">Chaperone</keyword>
<dbReference type="InterPro" id="IPR001270">
    <property type="entry name" value="ClpA/B"/>
</dbReference>
<dbReference type="Pfam" id="PF07724">
    <property type="entry name" value="AAA_2"/>
    <property type="match status" value="1"/>
</dbReference>
<dbReference type="InterPro" id="IPR003593">
    <property type="entry name" value="AAA+_ATPase"/>
</dbReference>
<evidence type="ECO:0000313" key="11">
    <source>
        <dbReference type="EMBL" id="CAD9086176.1"/>
    </source>
</evidence>
<feature type="region of interest" description="Disordered" evidence="8">
    <location>
        <begin position="53"/>
        <end position="95"/>
    </location>
</feature>
<dbReference type="Pfam" id="PF10431">
    <property type="entry name" value="ClpB_D2-small"/>
    <property type="match status" value="1"/>
</dbReference>
<dbReference type="SMART" id="SM01086">
    <property type="entry name" value="ClpB_D2-small"/>
    <property type="match status" value="1"/>
</dbReference>
<keyword evidence="2" id="KW-0677">Repeat</keyword>
<feature type="domain" description="Clp ATPase C-terminal" evidence="10">
    <location>
        <begin position="701"/>
        <end position="792"/>
    </location>
</feature>
<dbReference type="CDD" id="cd19499">
    <property type="entry name" value="RecA-like_ClpB_Hsp104-like"/>
    <property type="match status" value="1"/>
</dbReference>
<accession>A0A7S1KU60</accession>
<reference evidence="11" key="1">
    <citation type="submission" date="2021-01" db="EMBL/GenBank/DDBJ databases">
        <authorList>
            <person name="Corre E."/>
            <person name="Pelletier E."/>
            <person name="Niang G."/>
            <person name="Scheremetjew M."/>
            <person name="Finn R."/>
            <person name="Kale V."/>
            <person name="Holt S."/>
            <person name="Cochrane G."/>
            <person name="Meng A."/>
            <person name="Brown T."/>
            <person name="Cohen L."/>
        </authorList>
    </citation>
    <scope>NUCLEOTIDE SEQUENCE</scope>
    <source>
        <strain evidence="11">WS</strain>
    </source>
</reference>
<keyword evidence="3 6" id="KW-0547">Nucleotide-binding</keyword>
<dbReference type="SMART" id="SM00382">
    <property type="entry name" value="AAA"/>
    <property type="match status" value="2"/>
</dbReference>
<dbReference type="Pfam" id="PF00004">
    <property type="entry name" value="AAA"/>
    <property type="match status" value="1"/>
</dbReference>
<dbReference type="PRINTS" id="PR00300">
    <property type="entry name" value="CLPPROTEASEA"/>
</dbReference>
<dbReference type="EMBL" id="HBGD01011415">
    <property type="protein sequence ID" value="CAD9086176.1"/>
    <property type="molecule type" value="Transcribed_RNA"/>
</dbReference>
<dbReference type="GO" id="GO:0034605">
    <property type="term" value="P:cellular response to heat"/>
    <property type="evidence" value="ECO:0007669"/>
    <property type="project" value="TreeGrafter"/>
</dbReference>
<sequence>MFSRTTPKTRTSFSLSRVLLSTVSSAKNTQTTSSPGLHLLQFQRALFHQNGFLSQRGGVPPGGGRRPPGAGGPGGSGGGGGWNIFNQGGEEPQPGEFLKKYSRDLTELAKQGKLDPVIGREQEIRRVLQVISRRLKSNCCVIGSAGTGKTAIIEGLAQRIVNGDVPESIKDKKVLALDLASLLAGSKFRGEFEERLQGVLKDVKHEEGKIILFIDELHMLVGAGATGGSMDASNILKPALARGELHCIGATTTNEYRQHIEKDPALARRFQAVMVSEPSVEDTIAMLRGLKDKMEAHHGVRIMDSALVAAARLSHRYITERHLPDKAIDLVDEAASALKLQQQSKPEQLENIDRQILIRTIELEALKNDDDSAARERREKLEKRLSRLQSDSARLTDQWNKQRGVIETRNKIRREVEELKNQLSEAFRKGELNEAARLKYQDIPNLEKEMPQDALTDEDRLLSDAVTQREITKVVARTTGIPVESLLVSEKERLLQMENHLKEEVVGQDEALAAISNSVRIARAGLHGHNRPLGSFLFLGPSGVGKTLLCKSLAKFLFSDEHAMTRVDMSEYMEKHSVSRLIGAPPGYVGYEEGGVLTEAVRRRPYQIVLFDEFEKAHKDVSNILLQLLDEGQLTDSQGRRVDFKNTIVVMTSNIGAHILSNLPPGSPSSDARSPVMSELRSRFAPEFLNRIDEIVLFNRLSRDNMNDIVYHQIRDMNEQLSDRKIRLALDEKAHDWLADVSYSPAYGARPLRRAIHEHLLNPLSKLLIDGAVTDNCEVLVSVNKEKECLTLMPQPIPEGQFASTALPEPEHEESDLSDTEGDNNKPEQV</sequence>
<dbReference type="GO" id="GO:0005524">
    <property type="term" value="F:ATP binding"/>
    <property type="evidence" value="ECO:0007669"/>
    <property type="project" value="UniProtKB-KW"/>
</dbReference>
<name>A0A7S1KU60_9EUKA</name>
<feature type="domain" description="AAA+ ATPase" evidence="9">
    <location>
        <begin position="532"/>
        <end position="702"/>
    </location>
</feature>
<feature type="domain" description="AAA+ ATPase" evidence="9">
    <location>
        <begin position="135"/>
        <end position="280"/>
    </location>
</feature>
<evidence type="ECO:0000259" key="9">
    <source>
        <dbReference type="SMART" id="SM00382"/>
    </source>
</evidence>
<dbReference type="SUPFAM" id="SSF52540">
    <property type="entry name" value="P-loop containing nucleoside triphosphate hydrolases"/>
    <property type="match status" value="2"/>
</dbReference>
<evidence type="ECO:0000256" key="1">
    <source>
        <dbReference type="ARBA" id="ARBA00008675"/>
    </source>
</evidence>
<dbReference type="Gene3D" id="3.40.50.300">
    <property type="entry name" value="P-loop containing nucleotide triphosphate hydrolases"/>
    <property type="match status" value="3"/>
</dbReference>
<dbReference type="InterPro" id="IPR019489">
    <property type="entry name" value="Clp_ATPase_C"/>
</dbReference>
<dbReference type="InterPro" id="IPR027417">
    <property type="entry name" value="P-loop_NTPase"/>
</dbReference>